<organism evidence="2 3">
    <name type="scientific">Gadus morhua</name>
    <name type="common">Atlantic cod</name>
    <dbReference type="NCBI Taxonomy" id="8049"/>
    <lineage>
        <taxon>Eukaryota</taxon>
        <taxon>Metazoa</taxon>
        <taxon>Chordata</taxon>
        <taxon>Craniata</taxon>
        <taxon>Vertebrata</taxon>
        <taxon>Euteleostomi</taxon>
        <taxon>Actinopterygii</taxon>
        <taxon>Neopterygii</taxon>
        <taxon>Teleostei</taxon>
        <taxon>Neoteleostei</taxon>
        <taxon>Acanthomorphata</taxon>
        <taxon>Zeiogadaria</taxon>
        <taxon>Gadariae</taxon>
        <taxon>Gadiformes</taxon>
        <taxon>Gadoidei</taxon>
        <taxon>Gadidae</taxon>
        <taxon>Gadus</taxon>
    </lineage>
</organism>
<proteinExistence type="predicted"/>
<dbReference type="AlphaFoldDB" id="A0A8C5CIH5"/>
<protein>
    <submittedName>
        <fullName evidence="2">Uncharacterized protein</fullName>
    </submittedName>
</protein>
<feature type="compositionally biased region" description="Acidic residues" evidence="1">
    <location>
        <begin position="61"/>
        <end position="72"/>
    </location>
</feature>
<feature type="region of interest" description="Disordered" evidence="1">
    <location>
        <begin position="1"/>
        <end position="74"/>
    </location>
</feature>
<evidence type="ECO:0000313" key="3">
    <source>
        <dbReference type="Proteomes" id="UP000694546"/>
    </source>
</evidence>
<feature type="compositionally biased region" description="Gly residues" evidence="1">
    <location>
        <begin position="199"/>
        <end position="213"/>
    </location>
</feature>
<reference evidence="2" key="1">
    <citation type="submission" date="2025-08" db="UniProtKB">
        <authorList>
            <consortium name="Ensembl"/>
        </authorList>
    </citation>
    <scope>IDENTIFICATION</scope>
</reference>
<sequence length="219" mass="23574">VVERRSGLLHSFDPSREEEEGANPCMETRQLPQEEEEVRHLAADGSINATTTAVHGLTSDLPDDVPHEEEEGVLQTGLHLSSTFQLVVEVLQQDPDDLHQGQDQRAERQGARVEPAARGEDGVGGDVFGLLEGPVVRGEGPCQRHLPQRRHEVGAPEEEEEVVELQHDQVLVVERLAAVEREAALGVQGASREVVGAEGLWGEGGGEGGGGRSQTGVRM</sequence>
<feature type="compositionally biased region" description="Basic and acidic residues" evidence="1">
    <location>
        <begin position="98"/>
        <end position="121"/>
    </location>
</feature>
<evidence type="ECO:0000313" key="2">
    <source>
        <dbReference type="Ensembl" id="ENSGMOP00000061558.1"/>
    </source>
</evidence>
<reference evidence="2" key="2">
    <citation type="submission" date="2025-09" db="UniProtKB">
        <authorList>
            <consortium name="Ensembl"/>
        </authorList>
    </citation>
    <scope>IDENTIFICATION</scope>
</reference>
<dbReference type="GeneTree" id="ENSGT00960000186758"/>
<dbReference type="Ensembl" id="ENSGMOT00000062982.1">
    <property type="protein sequence ID" value="ENSGMOP00000061558.1"/>
    <property type="gene ID" value="ENSGMOG00000033449.1"/>
</dbReference>
<dbReference type="Proteomes" id="UP000694546">
    <property type="component" value="Chromosome 3"/>
</dbReference>
<feature type="region of interest" description="Disordered" evidence="1">
    <location>
        <begin position="198"/>
        <end position="219"/>
    </location>
</feature>
<dbReference type="OMA" id="EERENPC"/>
<accession>A0A8C5CIH5</accession>
<evidence type="ECO:0000256" key="1">
    <source>
        <dbReference type="SAM" id="MobiDB-lite"/>
    </source>
</evidence>
<keyword evidence="3" id="KW-1185">Reference proteome</keyword>
<name>A0A8C5CIH5_GADMO</name>
<feature type="region of interest" description="Disordered" evidence="1">
    <location>
        <begin position="98"/>
        <end position="132"/>
    </location>
</feature>